<dbReference type="Proteomes" id="UP000249340">
    <property type="component" value="Chromosome"/>
</dbReference>
<evidence type="ECO:0000256" key="3">
    <source>
        <dbReference type="ARBA" id="ARBA00022448"/>
    </source>
</evidence>
<dbReference type="AlphaFoldDB" id="A0A345T143"/>
<proteinExistence type="inferred from homology"/>
<comment type="similarity">
    <text evidence="2">Belongs to the ABC-2 integral membrane protein family.</text>
</comment>
<feature type="transmembrane region" description="Helical" evidence="4">
    <location>
        <begin position="94"/>
        <end position="113"/>
    </location>
</feature>
<dbReference type="KEGG" id="stri:C7M71_022125"/>
<organism evidence="5 6">
    <name type="scientific">Peterkaempfera bronchialis</name>
    <dbReference type="NCBI Taxonomy" id="2126346"/>
    <lineage>
        <taxon>Bacteria</taxon>
        <taxon>Bacillati</taxon>
        <taxon>Actinomycetota</taxon>
        <taxon>Actinomycetes</taxon>
        <taxon>Kitasatosporales</taxon>
        <taxon>Streptomycetaceae</taxon>
        <taxon>Peterkaempfera</taxon>
    </lineage>
</organism>
<feature type="transmembrane region" description="Helical" evidence="4">
    <location>
        <begin position="262"/>
        <end position="283"/>
    </location>
</feature>
<dbReference type="RefSeq" id="WP_111494541.1">
    <property type="nucleotide sequence ID" value="NZ_CP031264.1"/>
</dbReference>
<dbReference type="GO" id="GO:0015920">
    <property type="term" value="P:lipopolysaccharide transport"/>
    <property type="evidence" value="ECO:0007669"/>
    <property type="project" value="TreeGrafter"/>
</dbReference>
<keyword evidence="6" id="KW-1185">Reference proteome</keyword>
<keyword evidence="4" id="KW-0472">Membrane</keyword>
<evidence type="ECO:0000313" key="5">
    <source>
        <dbReference type="EMBL" id="AXI79698.1"/>
    </source>
</evidence>
<feature type="transmembrane region" description="Helical" evidence="4">
    <location>
        <begin position="134"/>
        <end position="158"/>
    </location>
</feature>
<sequence>MSETAIGPQAVPERHLEHHLFRAQRAGLPQLPVYFGQLWQRRQFVHEMARSTLRAQNYTSFFGQLWLVINPLLLGCVYYVLVDILGGGTHQPDYFAKLLAGLFAFYFFSGCLGQCAGSVIGSSRLIMNSSFPRLLLPITQIVIAFMRFLPSMVVFLVVHQVEGLPWAWAMLWALPAFGCLVLFGAGLGFLAATVQVYFRDFANFLPYMIRIWLFLSPVLWVLEDQIAKGGRKALLMSLNPLSPMLGTWGDALVRGRFVHPEWLLQGGCWAVGAFLVGALVFMWREREFAVRL</sequence>
<feature type="transmembrane region" description="Helical" evidence="4">
    <location>
        <begin position="58"/>
        <end position="82"/>
    </location>
</feature>
<accession>A0A345T143</accession>
<keyword evidence="3" id="KW-0813">Transport</keyword>
<dbReference type="GO" id="GO:0005886">
    <property type="term" value="C:plasma membrane"/>
    <property type="evidence" value="ECO:0007669"/>
    <property type="project" value="UniProtKB-SubCell"/>
</dbReference>
<name>A0A345T143_9ACTN</name>
<reference evidence="6" key="1">
    <citation type="submission" date="2018-07" db="EMBL/GenBank/DDBJ databases">
        <title>Streptacidiphilus bronchialis DSM 106435 chromosome.</title>
        <authorList>
            <person name="Batra D."/>
            <person name="Gulvik C.A."/>
        </authorList>
    </citation>
    <scope>NUCLEOTIDE SEQUENCE [LARGE SCALE GENOMIC DNA]</scope>
    <source>
        <strain evidence="6">DSM 106435</strain>
    </source>
</reference>
<evidence type="ECO:0000256" key="4">
    <source>
        <dbReference type="SAM" id="Phobius"/>
    </source>
</evidence>
<dbReference type="OrthoDB" id="4186295at2"/>
<evidence type="ECO:0000313" key="6">
    <source>
        <dbReference type="Proteomes" id="UP000249340"/>
    </source>
</evidence>
<keyword evidence="4" id="KW-0812">Transmembrane</keyword>
<dbReference type="PANTHER" id="PTHR30413:SF8">
    <property type="entry name" value="TRANSPORT PERMEASE PROTEIN"/>
    <property type="match status" value="1"/>
</dbReference>
<gene>
    <name evidence="5" type="ORF">C7M71_022125</name>
</gene>
<protein>
    <submittedName>
        <fullName evidence="5">ABC transporter permease</fullName>
    </submittedName>
</protein>
<evidence type="ECO:0000256" key="2">
    <source>
        <dbReference type="ARBA" id="ARBA00007783"/>
    </source>
</evidence>
<comment type="subcellular location">
    <subcellularLocation>
        <location evidence="1">Cell inner membrane</location>
        <topology evidence="1">Multi-pass membrane protein</topology>
    </subcellularLocation>
</comment>
<feature type="transmembrane region" description="Helical" evidence="4">
    <location>
        <begin position="170"/>
        <end position="192"/>
    </location>
</feature>
<feature type="transmembrane region" description="Helical" evidence="4">
    <location>
        <begin position="204"/>
        <end position="222"/>
    </location>
</feature>
<evidence type="ECO:0000256" key="1">
    <source>
        <dbReference type="ARBA" id="ARBA00004429"/>
    </source>
</evidence>
<dbReference type="EMBL" id="CP031264">
    <property type="protein sequence ID" value="AXI79698.1"/>
    <property type="molecule type" value="Genomic_DNA"/>
</dbReference>
<dbReference type="PANTHER" id="PTHR30413">
    <property type="entry name" value="INNER MEMBRANE TRANSPORT PERMEASE"/>
    <property type="match status" value="1"/>
</dbReference>
<keyword evidence="4" id="KW-1133">Transmembrane helix</keyword>